<evidence type="ECO:0000313" key="2">
    <source>
        <dbReference type="EMBL" id="VEP12470.1"/>
    </source>
</evidence>
<dbReference type="PROSITE" id="PS51708">
    <property type="entry name" value="CHAD"/>
    <property type="match status" value="1"/>
</dbReference>
<reference evidence="2 3" key="1">
    <citation type="submission" date="2019-01" db="EMBL/GenBank/DDBJ databases">
        <authorList>
            <person name="Brito A."/>
        </authorList>
    </citation>
    <scope>NUCLEOTIDE SEQUENCE [LARGE SCALE GENOMIC DNA]</scope>
    <source>
        <strain evidence="2">1</strain>
    </source>
</reference>
<dbReference type="InterPro" id="IPR038186">
    <property type="entry name" value="CHAD_dom_sf"/>
</dbReference>
<evidence type="ECO:0000313" key="3">
    <source>
        <dbReference type="Proteomes" id="UP000320055"/>
    </source>
</evidence>
<evidence type="ECO:0000259" key="1">
    <source>
        <dbReference type="PROSITE" id="PS51708"/>
    </source>
</evidence>
<keyword evidence="3" id="KW-1185">Reference proteome</keyword>
<name>A0A563VLZ0_9CYAN</name>
<sequence length="326" mass="38458">MIEQQQANQTLGEWAYIAIANQYNRYNQYEKEVLKDKDPEHLHKMRVGMRRLRSIIACFALAVDLPTNVTPTSIGKVAKILGKLRDIDVLQETLVTQYQPHIPKSEQKSLEIVFKKLKKQRKSAFKAVSKTLKGKSYSKLQNNFQLWLDNPKYQSIAALDVKQILPDLLLPQISYLLLHPGWLIGLDITDGAIAFFDIKKITMENDISLTQEKILHDLRKVAKQTRYNMELFQELYCPTYSNYLEEIKEIQIVLGMIQDYFILEQFLQQILKQKIAQTMPTLNEILREKRQQQWQKWQTKQEDFLNIFKRQDLRTVVQYPLNGMYF</sequence>
<dbReference type="AlphaFoldDB" id="A0A563VLZ0"/>
<dbReference type="Gene3D" id="1.40.20.10">
    <property type="entry name" value="CHAD domain"/>
    <property type="match status" value="1"/>
</dbReference>
<dbReference type="InterPro" id="IPR007899">
    <property type="entry name" value="CHAD_dom"/>
</dbReference>
<dbReference type="Proteomes" id="UP000320055">
    <property type="component" value="Unassembled WGS sequence"/>
</dbReference>
<dbReference type="PANTHER" id="PTHR39339">
    <property type="entry name" value="SLR1444 PROTEIN"/>
    <property type="match status" value="1"/>
</dbReference>
<proteinExistence type="predicted"/>
<dbReference type="PANTHER" id="PTHR39339:SF1">
    <property type="entry name" value="CHAD DOMAIN-CONTAINING PROTEIN"/>
    <property type="match status" value="1"/>
</dbReference>
<gene>
    <name evidence="2" type="ORF">H1P_150034</name>
</gene>
<protein>
    <recommendedName>
        <fullName evidence="1">CHAD domain-containing protein</fullName>
    </recommendedName>
</protein>
<accession>A0A563VLZ0</accession>
<dbReference type="SMART" id="SM00880">
    <property type="entry name" value="CHAD"/>
    <property type="match status" value="1"/>
</dbReference>
<dbReference type="RefSeq" id="WP_246141450.1">
    <property type="nucleotide sequence ID" value="NZ_LR213777.1"/>
</dbReference>
<feature type="domain" description="CHAD" evidence="1">
    <location>
        <begin position="8"/>
        <end position="310"/>
    </location>
</feature>
<dbReference type="Pfam" id="PF05235">
    <property type="entry name" value="CHAD"/>
    <property type="match status" value="1"/>
</dbReference>
<dbReference type="EMBL" id="CAACVJ010000057">
    <property type="protein sequence ID" value="VEP12470.1"/>
    <property type="molecule type" value="Genomic_DNA"/>
</dbReference>
<organism evidence="2 3">
    <name type="scientific">Hyella patelloides LEGE 07179</name>
    <dbReference type="NCBI Taxonomy" id="945734"/>
    <lineage>
        <taxon>Bacteria</taxon>
        <taxon>Bacillati</taxon>
        <taxon>Cyanobacteriota</taxon>
        <taxon>Cyanophyceae</taxon>
        <taxon>Pleurocapsales</taxon>
        <taxon>Hyellaceae</taxon>
        <taxon>Hyella</taxon>
    </lineage>
</organism>